<dbReference type="AlphaFoldDB" id="B8KWD7"/>
<evidence type="ECO:0000313" key="1">
    <source>
        <dbReference type="EMBL" id="EED34701.1"/>
    </source>
</evidence>
<proteinExistence type="predicted"/>
<dbReference type="Proteomes" id="UP000004699">
    <property type="component" value="Unassembled WGS sequence"/>
</dbReference>
<sequence>MGKHFYYAHGSVVFGHEFGFFKSGESCELDIIWVSISSSESTVSQFRGEEVSVSLTVSGEGQEAEFNADLSVVAVESLGFMKIILMTNDEASPSLISALSDGEVVTVQVEAAGPLAKQLDILYDYHSLEGFEGARELATALCLSEKRESKHESRSG</sequence>
<gene>
    <name evidence="1" type="ORF">NOR51B_639</name>
</gene>
<reference evidence="2" key="1">
    <citation type="journal article" date="2013" name="BMC Microbiol.">
        <title>Taxonomy and evolution of bacteriochlorophyll a-containing members of the OM60/NOR5 clade of marine gammaproteobacteria: description of Luminiphilus syltensis gen. nov., sp. nov., reclassification of Haliea rubra as Pseudohaliea rubra gen. nov., comb. nov., and emendation of Chromatocurvus halotolerans.</title>
        <authorList>
            <person name="Spring S."/>
            <person name="Riedel T."/>
            <person name="Sproer C."/>
            <person name="Yan S."/>
            <person name="Harder J."/>
            <person name="Fuchs B.M."/>
        </authorList>
    </citation>
    <scope>NUCLEOTIDE SEQUENCE [LARGE SCALE GENOMIC DNA]</scope>
    <source>
        <strain evidence="2">NOR51-B</strain>
    </source>
</reference>
<dbReference type="HOGENOM" id="CLU_1684469_0_0_6"/>
<organism evidence="1 2">
    <name type="scientific">Luminiphilus syltensis NOR5-1B</name>
    <dbReference type="NCBI Taxonomy" id="565045"/>
    <lineage>
        <taxon>Bacteria</taxon>
        <taxon>Pseudomonadati</taxon>
        <taxon>Pseudomonadota</taxon>
        <taxon>Gammaproteobacteria</taxon>
        <taxon>Cellvibrionales</taxon>
        <taxon>Halieaceae</taxon>
        <taxon>Luminiphilus</taxon>
    </lineage>
</organism>
<protein>
    <submittedName>
        <fullName evidence="1">Uncharacterized protein</fullName>
    </submittedName>
</protein>
<accession>B8KWD7</accession>
<dbReference type="EMBL" id="DS999411">
    <property type="protein sequence ID" value="EED34701.1"/>
    <property type="molecule type" value="Genomic_DNA"/>
</dbReference>
<name>B8KWD7_9GAMM</name>
<keyword evidence="2" id="KW-1185">Reference proteome</keyword>
<dbReference type="OrthoDB" id="9877856at2"/>
<evidence type="ECO:0000313" key="2">
    <source>
        <dbReference type="Proteomes" id="UP000004699"/>
    </source>
</evidence>